<dbReference type="SUPFAM" id="SSF52833">
    <property type="entry name" value="Thioredoxin-like"/>
    <property type="match status" value="1"/>
</dbReference>
<dbReference type="Gene3D" id="3.40.30.10">
    <property type="entry name" value="Glutaredoxin"/>
    <property type="match status" value="1"/>
</dbReference>
<evidence type="ECO:0000313" key="2">
    <source>
        <dbReference type="Proteomes" id="UP000235015"/>
    </source>
</evidence>
<dbReference type="InterPro" id="IPR036249">
    <property type="entry name" value="Thioredoxin-like_sf"/>
</dbReference>
<dbReference type="Pfam" id="PF13743">
    <property type="entry name" value="Thioredoxin_5"/>
    <property type="match status" value="1"/>
</dbReference>
<comment type="caution">
    <text evidence="1">The sequence shown here is derived from an EMBL/GenBank/DDBJ whole genome shotgun (WGS) entry which is preliminary data.</text>
</comment>
<dbReference type="AlphaFoldDB" id="A0A2N6CTZ7"/>
<gene>
    <name evidence="1" type="ORF">C0630_14375</name>
</gene>
<dbReference type="Proteomes" id="UP000235015">
    <property type="component" value="Unassembled WGS sequence"/>
</dbReference>
<sequence length="208" mass="23419">MNSRLYYVHDPMCSWCWAFRPVMAQITEALPAGLSLVRLLGGLAPDSDEPMPGQLQDYLQATWRTIEQRVPGTRFNFDFWTRCQPRRSTYPACRAVIAARLQAAESEPAMILAIQQAYYLHAMNPSDDDTLISLAGEIGLDGGRFTRDLNAPATRQQLEQEILLGRSIGAEGFPSLILEHQGRHQRLDYDYRDPAPVLAQLNSWLAKG</sequence>
<protein>
    <submittedName>
        <fullName evidence="1">DsbA family protein</fullName>
    </submittedName>
</protein>
<reference evidence="1 2" key="1">
    <citation type="submission" date="2017-11" db="EMBL/GenBank/DDBJ databases">
        <title>Genome-resolved metagenomics identifies genetic mobility, metabolic interactions, and unexpected diversity in perchlorate-reducing communities.</title>
        <authorList>
            <person name="Barnum T.P."/>
            <person name="Figueroa I.A."/>
            <person name="Carlstrom C.I."/>
            <person name="Lucas L.N."/>
            <person name="Engelbrektson A.L."/>
            <person name="Coates J.D."/>
        </authorList>
    </citation>
    <scope>NUCLEOTIDE SEQUENCE [LARGE SCALE GENOMIC DNA]</scope>
    <source>
        <strain evidence="1">BM301</strain>
    </source>
</reference>
<dbReference type="PANTHER" id="PTHR13887:SF54">
    <property type="entry name" value="DSBA FAMILY PROTEIN"/>
    <property type="match status" value="1"/>
</dbReference>
<organism evidence="1 2">
    <name type="scientific">Sedimenticola selenatireducens</name>
    <dbReference type="NCBI Taxonomy" id="191960"/>
    <lineage>
        <taxon>Bacteria</taxon>
        <taxon>Pseudomonadati</taxon>
        <taxon>Pseudomonadota</taxon>
        <taxon>Gammaproteobacteria</taxon>
        <taxon>Chromatiales</taxon>
        <taxon>Sedimenticolaceae</taxon>
        <taxon>Sedimenticola</taxon>
    </lineage>
</organism>
<dbReference type="Gene3D" id="1.10.472.60">
    <property type="entry name" value="putative protein disulfide isomerase domain"/>
    <property type="match status" value="1"/>
</dbReference>
<dbReference type="STRING" id="1111735.GCA_000428045_02141"/>
<evidence type="ECO:0000313" key="1">
    <source>
        <dbReference type="EMBL" id="PLX60632.1"/>
    </source>
</evidence>
<dbReference type="RefSeq" id="WP_273440233.1">
    <property type="nucleotide sequence ID" value="NZ_PKUN01000023.1"/>
</dbReference>
<accession>A0A2N6CTZ7</accession>
<proteinExistence type="predicted"/>
<dbReference type="PANTHER" id="PTHR13887">
    <property type="entry name" value="GLUTATHIONE S-TRANSFERASE KAPPA"/>
    <property type="match status" value="1"/>
</dbReference>
<dbReference type="EMBL" id="PKUN01000023">
    <property type="protein sequence ID" value="PLX60632.1"/>
    <property type="molecule type" value="Genomic_DNA"/>
</dbReference>
<name>A0A2N6CTZ7_9GAMM</name>
<dbReference type="CDD" id="cd03025">
    <property type="entry name" value="DsbA_FrnE_like"/>
    <property type="match status" value="1"/>
</dbReference>